<accession>A0ABU6RP63</accession>
<keyword evidence="1" id="KW-0472">Membrane</keyword>
<protein>
    <submittedName>
        <fullName evidence="2">Uncharacterized protein</fullName>
    </submittedName>
</protein>
<dbReference type="EMBL" id="JASCZI010031081">
    <property type="protein sequence ID" value="MED6125891.1"/>
    <property type="molecule type" value="Genomic_DNA"/>
</dbReference>
<feature type="transmembrane region" description="Helical" evidence="1">
    <location>
        <begin position="63"/>
        <end position="82"/>
    </location>
</feature>
<keyword evidence="3" id="KW-1185">Reference proteome</keyword>
<proteinExistence type="predicted"/>
<dbReference type="Proteomes" id="UP001341840">
    <property type="component" value="Unassembled WGS sequence"/>
</dbReference>
<comment type="caution">
    <text evidence="2">The sequence shown here is derived from an EMBL/GenBank/DDBJ whole genome shotgun (WGS) entry which is preliminary data.</text>
</comment>
<evidence type="ECO:0000256" key="1">
    <source>
        <dbReference type="SAM" id="Phobius"/>
    </source>
</evidence>
<organism evidence="2 3">
    <name type="scientific">Stylosanthes scabra</name>
    <dbReference type="NCBI Taxonomy" id="79078"/>
    <lineage>
        <taxon>Eukaryota</taxon>
        <taxon>Viridiplantae</taxon>
        <taxon>Streptophyta</taxon>
        <taxon>Embryophyta</taxon>
        <taxon>Tracheophyta</taxon>
        <taxon>Spermatophyta</taxon>
        <taxon>Magnoliopsida</taxon>
        <taxon>eudicotyledons</taxon>
        <taxon>Gunneridae</taxon>
        <taxon>Pentapetalae</taxon>
        <taxon>rosids</taxon>
        <taxon>fabids</taxon>
        <taxon>Fabales</taxon>
        <taxon>Fabaceae</taxon>
        <taxon>Papilionoideae</taxon>
        <taxon>50 kb inversion clade</taxon>
        <taxon>dalbergioids sensu lato</taxon>
        <taxon>Dalbergieae</taxon>
        <taxon>Pterocarpus clade</taxon>
        <taxon>Stylosanthes</taxon>
    </lineage>
</organism>
<feature type="transmembrane region" description="Helical" evidence="1">
    <location>
        <begin position="33"/>
        <end position="51"/>
    </location>
</feature>
<evidence type="ECO:0000313" key="2">
    <source>
        <dbReference type="EMBL" id="MED6125891.1"/>
    </source>
</evidence>
<keyword evidence="1" id="KW-0812">Transmembrane</keyword>
<keyword evidence="1" id="KW-1133">Transmembrane helix</keyword>
<evidence type="ECO:0000313" key="3">
    <source>
        <dbReference type="Proteomes" id="UP001341840"/>
    </source>
</evidence>
<sequence>MEVVVVTIHHPLPAAITSTPELRLTHRLRIREALFTLYISILALRYGYQAFPLILPFQICENQGFLTLVDFWISMIWWLMLVEVDEAKARNAQWSGGTAHACNELGIQRPQKRVFEALESTLSVQS</sequence>
<gene>
    <name evidence="2" type="ORF">PIB30_072911</name>
</gene>
<name>A0ABU6RP63_9FABA</name>
<reference evidence="2 3" key="1">
    <citation type="journal article" date="2023" name="Plants (Basel)">
        <title>Bridging the Gap: Combining Genomics and Transcriptomics Approaches to Understand Stylosanthes scabra, an Orphan Legume from the Brazilian Caatinga.</title>
        <authorList>
            <person name="Ferreira-Neto J.R.C."/>
            <person name="da Silva M.D."/>
            <person name="Binneck E."/>
            <person name="de Melo N.F."/>
            <person name="da Silva R.H."/>
            <person name="de Melo A.L.T.M."/>
            <person name="Pandolfi V."/>
            <person name="Bustamante F.O."/>
            <person name="Brasileiro-Vidal A.C."/>
            <person name="Benko-Iseppon A.M."/>
        </authorList>
    </citation>
    <scope>NUCLEOTIDE SEQUENCE [LARGE SCALE GENOMIC DNA]</scope>
    <source>
        <tissue evidence="2">Leaves</tissue>
    </source>
</reference>